<feature type="compositionally biased region" description="Pro residues" evidence="3">
    <location>
        <begin position="1"/>
        <end position="11"/>
    </location>
</feature>
<keyword evidence="2" id="KW-0677">Repeat</keyword>
<keyword evidence="5" id="KW-1185">Reference proteome</keyword>
<dbReference type="Proteomes" id="UP000694562">
    <property type="component" value="Unplaced"/>
</dbReference>
<dbReference type="AlphaFoldDB" id="A0A8C4US19"/>
<protein>
    <recommendedName>
        <fullName evidence="6">Leucine-rich repeat and calponin homology domain-containing protein 4</fullName>
    </recommendedName>
</protein>
<dbReference type="GO" id="GO:0005737">
    <property type="term" value="C:cytoplasm"/>
    <property type="evidence" value="ECO:0007669"/>
    <property type="project" value="TreeGrafter"/>
</dbReference>
<accession>A0A8C4US19</accession>
<dbReference type="Pfam" id="PF00560">
    <property type="entry name" value="LRR_1"/>
    <property type="match status" value="1"/>
</dbReference>
<dbReference type="FunFam" id="3.80.10.10:FF:000067">
    <property type="entry name" value="Leucine-rich repeat and calponin homology domain-containing protein 4 isoform 1"/>
    <property type="match status" value="1"/>
</dbReference>
<name>A0A8C4US19_FALTI</name>
<dbReference type="PANTHER" id="PTHR48051:SF64">
    <property type="entry name" value="LEUCINE RICH REPEATS AND CALPONIN HOMOLOGY DOMAIN CONTAINING 4"/>
    <property type="match status" value="1"/>
</dbReference>
<dbReference type="SUPFAM" id="SSF52058">
    <property type="entry name" value="L domain-like"/>
    <property type="match status" value="1"/>
</dbReference>
<dbReference type="Pfam" id="PF13855">
    <property type="entry name" value="LRR_8"/>
    <property type="match status" value="2"/>
</dbReference>
<reference evidence="4" key="1">
    <citation type="submission" date="2025-08" db="UniProtKB">
        <authorList>
            <consortium name="Ensembl"/>
        </authorList>
    </citation>
    <scope>IDENTIFICATION</scope>
</reference>
<dbReference type="PRINTS" id="PR00019">
    <property type="entry name" value="LEURICHRPT"/>
</dbReference>
<sequence length="242" mass="26645">QSPLPVAPPVIPILEGPRRSPSPRVPKGWGSLVPTRPHPPPDLSRNRFGEVPEAACRLVSLEALSLYHNCLRSISPAIANLQALTHLDLSRNQLSSLPPCLCLLPLRVLNASNNRLAQLPENIGALSGLRQLDVGCNELLVLPAGMGQLKALRDLNLRRNQLRVLPAELSELPLVRLDFSCNRVVAIPRCYRRLRHLQIILSDNNPLQSPPAQVCLKGKVHIFKYLHHHAEAAAATRAPPAW</sequence>
<evidence type="ECO:0008006" key="6">
    <source>
        <dbReference type="Google" id="ProtNLM"/>
    </source>
</evidence>
<evidence type="ECO:0000256" key="3">
    <source>
        <dbReference type="SAM" id="MobiDB-lite"/>
    </source>
</evidence>
<dbReference type="InterPro" id="IPR001611">
    <property type="entry name" value="Leu-rich_rpt"/>
</dbReference>
<dbReference type="Ensembl" id="ENSFTIT00000015336.1">
    <property type="protein sequence ID" value="ENSFTIP00000014716.1"/>
    <property type="gene ID" value="ENSFTIG00000009778.1"/>
</dbReference>
<evidence type="ECO:0000313" key="5">
    <source>
        <dbReference type="Proteomes" id="UP000694562"/>
    </source>
</evidence>
<organism evidence="4 5">
    <name type="scientific">Falco tinnunculus</name>
    <name type="common">Common kestrel</name>
    <dbReference type="NCBI Taxonomy" id="100819"/>
    <lineage>
        <taxon>Eukaryota</taxon>
        <taxon>Metazoa</taxon>
        <taxon>Chordata</taxon>
        <taxon>Craniata</taxon>
        <taxon>Vertebrata</taxon>
        <taxon>Euteleostomi</taxon>
        <taxon>Archelosauria</taxon>
        <taxon>Archosauria</taxon>
        <taxon>Dinosauria</taxon>
        <taxon>Saurischia</taxon>
        <taxon>Theropoda</taxon>
        <taxon>Coelurosauria</taxon>
        <taxon>Aves</taxon>
        <taxon>Neognathae</taxon>
        <taxon>Neoaves</taxon>
        <taxon>Telluraves</taxon>
        <taxon>Australaves</taxon>
        <taxon>Falconiformes</taxon>
        <taxon>Falconidae</taxon>
        <taxon>Falco</taxon>
    </lineage>
</organism>
<dbReference type="PANTHER" id="PTHR48051">
    <property type="match status" value="1"/>
</dbReference>
<evidence type="ECO:0000256" key="2">
    <source>
        <dbReference type="ARBA" id="ARBA00022737"/>
    </source>
</evidence>
<evidence type="ECO:0000256" key="1">
    <source>
        <dbReference type="ARBA" id="ARBA00022614"/>
    </source>
</evidence>
<dbReference type="SMART" id="SM00364">
    <property type="entry name" value="LRR_BAC"/>
    <property type="match status" value="4"/>
</dbReference>
<proteinExistence type="predicted"/>
<dbReference type="OrthoDB" id="660555at2759"/>
<dbReference type="InterPro" id="IPR003591">
    <property type="entry name" value="Leu-rich_rpt_typical-subtyp"/>
</dbReference>
<evidence type="ECO:0000313" key="4">
    <source>
        <dbReference type="Ensembl" id="ENSFTIP00000014716.1"/>
    </source>
</evidence>
<dbReference type="SMART" id="SM00369">
    <property type="entry name" value="LRR_TYP"/>
    <property type="match status" value="4"/>
</dbReference>
<dbReference type="InterPro" id="IPR032675">
    <property type="entry name" value="LRR_dom_sf"/>
</dbReference>
<keyword evidence="1" id="KW-0433">Leucine-rich repeat</keyword>
<feature type="region of interest" description="Disordered" evidence="3">
    <location>
        <begin position="1"/>
        <end position="45"/>
    </location>
</feature>
<dbReference type="PROSITE" id="PS51450">
    <property type="entry name" value="LRR"/>
    <property type="match status" value="2"/>
</dbReference>
<dbReference type="OMA" id="PTGFNSW"/>
<dbReference type="InterPro" id="IPR050216">
    <property type="entry name" value="LRR_domain-containing"/>
</dbReference>
<dbReference type="Gene3D" id="3.80.10.10">
    <property type="entry name" value="Ribonuclease Inhibitor"/>
    <property type="match status" value="1"/>
</dbReference>
<reference evidence="4" key="2">
    <citation type="submission" date="2025-09" db="UniProtKB">
        <authorList>
            <consortium name="Ensembl"/>
        </authorList>
    </citation>
    <scope>IDENTIFICATION</scope>
</reference>